<dbReference type="Proteomes" id="UP000469159">
    <property type="component" value="Unassembled WGS sequence"/>
</dbReference>
<reference evidence="3 4" key="1">
    <citation type="submission" date="2019-12" db="EMBL/GenBank/DDBJ databases">
        <title>Genomic-based taxomic classification of the family Erythrobacteraceae.</title>
        <authorList>
            <person name="Xu L."/>
        </authorList>
    </citation>
    <scope>NUCLEOTIDE SEQUENCE [LARGE SCALE GENOMIC DNA]</scope>
    <source>
        <strain evidence="3 4">MCCC 1K02066</strain>
    </source>
</reference>
<evidence type="ECO:0000313" key="4">
    <source>
        <dbReference type="Proteomes" id="UP000469159"/>
    </source>
</evidence>
<keyword evidence="4" id="KW-1185">Reference proteome</keyword>
<keyword evidence="2" id="KW-1133">Transmembrane helix</keyword>
<comment type="caution">
    <text evidence="3">The sequence shown here is derived from an EMBL/GenBank/DDBJ whole genome shotgun (WGS) entry which is preliminary data.</text>
</comment>
<protein>
    <recommendedName>
        <fullName evidence="5">Lipopolysaccharide assembly protein A domain-containing protein</fullName>
    </recommendedName>
</protein>
<organism evidence="3 4">
    <name type="scientific">Croceibacterium soli</name>
    <dbReference type="NCBI Taxonomy" id="1739690"/>
    <lineage>
        <taxon>Bacteria</taxon>
        <taxon>Pseudomonadati</taxon>
        <taxon>Pseudomonadota</taxon>
        <taxon>Alphaproteobacteria</taxon>
        <taxon>Sphingomonadales</taxon>
        <taxon>Erythrobacteraceae</taxon>
        <taxon>Croceibacterium</taxon>
    </lineage>
</organism>
<feature type="transmembrane region" description="Helical" evidence="2">
    <location>
        <begin position="39"/>
        <end position="59"/>
    </location>
</feature>
<accession>A0A6I4UQ69</accession>
<dbReference type="OrthoDB" id="7595841at2"/>
<dbReference type="AlphaFoldDB" id="A0A6I4UQ69"/>
<gene>
    <name evidence="3" type="ORF">GRI75_04800</name>
</gene>
<evidence type="ECO:0000256" key="1">
    <source>
        <dbReference type="SAM" id="MobiDB-lite"/>
    </source>
</evidence>
<dbReference type="EMBL" id="WTYK01000002">
    <property type="protein sequence ID" value="MXP40962.1"/>
    <property type="molecule type" value="Genomic_DNA"/>
</dbReference>
<feature type="compositionally biased region" description="Basic and acidic residues" evidence="1">
    <location>
        <begin position="92"/>
        <end position="112"/>
    </location>
</feature>
<name>A0A6I4UQ69_9SPHN</name>
<feature type="region of interest" description="Disordered" evidence="1">
    <location>
        <begin position="82"/>
        <end position="122"/>
    </location>
</feature>
<evidence type="ECO:0008006" key="5">
    <source>
        <dbReference type="Google" id="ProtNLM"/>
    </source>
</evidence>
<evidence type="ECO:0000256" key="2">
    <source>
        <dbReference type="SAM" id="Phobius"/>
    </source>
</evidence>
<keyword evidence="2" id="KW-0812">Transmembrane</keyword>
<sequence length="122" mass="13813">MQIVRTIVWVLLLVALLVFSAFNWKPVEVKIWEGLVLETKIPALVVISFLIGLVPMWMLHRANRFYMSRRIASLETAARSAAVTPVAPPAPVEEHGTDRTLAREHRPDHASERPNPLQADDR</sequence>
<proteinExistence type="predicted"/>
<keyword evidence="2" id="KW-0472">Membrane</keyword>
<evidence type="ECO:0000313" key="3">
    <source>
        <dbReference type="EMBL" id="MXP40962.1"/>
    </source>
</evidence>
<dbReference type="RefSeq" id="WP_160745811.1">
    <property type="nucleotide sequence ID" value="NZ_WTYK01000002.1"/>
</dbReference>